<dbReference type="Pfam" id="PF11859">
    <property type="entry name" value="DUF3379"/>
    <property type="match status" value="1"/>
</dbReference>
<dbReference type="EMBL" id="JBEWLZ010000003">
    <property type="protein sequence ID" value="MET1489464.1"/>
    <property type="molecule type" value="Genomic_DNA"/>
</dbReference>
<evidence type="ECO:0000313" key="1">
    <source>
        <dbReference type="EMBL" id="MET1489464.1"/>
    </source>
</evidence>
<name>A0ABV2CNH2_9RHOO</name>
<dbReference type="Proteomes" id="UP001548590">
    <property type="component" value="Unassembled WGS sequence"/>
</dbReference>
<accession>A0ABV2CNH2</accession>
<dbReference type="InterPro" id="IPR021806">
    <property type="entry name" value="DUF3379"/>
</dbReference>
<reference evidence="1 2" key="1">
    <citation type="submission" date="2024-07" db="EMBL/GenBank/DDBJ databases">
        <title>Uliginosibacterium paludis KCTC:42655.</title>
        <authorList>
            <person name="Kim M.K."/>
        </authorList>
    </citation>
    <scope>NUCLEOTIDE SEQUENCE [LARGE SCALE GENOMIC DNA]</scope>
    <source>
        <strain evidence="1 2">KCTC 42655</strain>
    </source>
</reference>
<dbReference type="RefSeq" id="WP_345925440.1">
    <property type="nucleotide sequence ID" value="NZ_JBDIVF010000002.1"/>
</dbReference>
<organism evidence="1 2">
    <name type="scientific">Uliginosibacterium paludis</name>
    <dbReference type="NCBI Taxonomy" id="1615952"/>
    <lineage>
        <taxon>Bacteria</taxon>
        <taxon>Pseudomonadati</taxon>
        <taxon>Pseudomonadota</taxon>
        <taxon>Betaproteobacteria</taxon>
        <taxon>Rhodocyclales</taxon>
        <taxon>Zoogloeaceae</taxon>
        <taxon>Uliginosibacterium</taxon>
    </lineage>
</organism>
<proteinExistence type="predicted"/>
<keyword evidence="2" id="KW-1185">Reference proteome</keyword>
<evidence type="ECO:0000313" key="2">
    <source>
        <dbReference type="Proteomes" id="UP001548590"/>
    </source>
</evidence>
<sequence length="243" mass="26523">MSQENISASCLEFRRACLADPRHVSAEALAHADQCALCRAWRQRADRAEQQLTQALSAVPLPEGLNERILLRARDAAPWYAGRWQAFALAASLLITCTLGVALWHQRPVAAGDLALAAVRHVSDEGLERFTHRSEPPERFGAVLASFGGHLQAPLGKISYIHLCPVEGFGQGWHIVYLTPAGKLTLLLIPAREGAATVRTVQVEGRSVKVERAGAGYYALIADNPHTLEEAALNLKQRVRWGS</sequence>
<protein>
    <submittedName>
        <fullName evidence="1">DUF3379 family protein</fullName>
    </submittedName>
</protein>
<comment type="caution">
    <text evidence="1">The sequence shown here is derived from an EMBL/GenBank/DDBJ whole genome shotgun (WGS) entry which is preliminary data.</text>
</comment>
<gene>
    <name evidence="1" type="ORF">ABVT11_06465</name>
</gene>